<evidence type="ECO:0000313" key="2">
    <source>
        <dbReference type="EMBL" id="MFD2630926.1"/>
    </source>
</evidence>
<evidence type="ECO:0000259" key="1">
    <source>
        <dbReference type="Pfam" id="PF13614"/>
    </source>
</evidence>
<dbReference type="SUPFAM" id="SSF52540">
    <property type="entry name" value="P-loop containing nucleoside triphosphate hydrolases"/>
    <property type="match status" value="1"/>
</dbReference>
<dbReference type="Pfam" id="PF13614">
    <property type="entry name" value="AAA_31"/>
    <property type="match status" value="1"/>
</dbReference>
<name>A0ABW5Q5W4_9BACI</name>
<dbReference type="InterPro" id="IPR025669">
    <property type="entry name" value="AAA_dom"/>
</dbReference>
<reference evidence="3" key="1">
    <citation type="journal article" date="2019" name="Int. J. Syst. Evol. Microbiol.">
        <title>The Global Catalogue of Microorganisms (GCM) 10K type strain sequencing project: providing services to taxonomists for standard genome sequencing and annotation.</title>
        <authorList>
            <consortium name="The Broad Institute Genomics Platform"/>
            <consortium name="The Broad Institute Genome Sequencing Center for Infectious Disease"/>
            <person name="Wu L."/>
            <person name="Ma J."/>
        </authorList>
    </citation>
    <scope>NUCLEOTIDE SEQUENCE [LARGE SCALE GENOMIC DNA]</scope>
    <source>
        <strain evidence="3">TISTR 1858</strain>
    </source>
</reference>
<proteinExistence type="predicted"/>
<comment type="caution">
    <text evidence="2">The sequence shown here is derived from an EMBL/GenBank/DDBJ whole genome shotgun (WGS) entry which is preliminary data.</text>
</comment>
<dbReference type="EMBL" id="JBHUMX010000045">
    <property type="protein sequence ID" value="MFD2630926.1"/>
    <property type="molecule type" value="Genomic_DNA"/>
</dbReference>
<dbReference type="PANTHER" id="PTHR43384:SF10">
    <property type="entry name" value="ATPASE INVOLVED IN CHROMOSOME PARTITIONING, PARA_MIND FAMILY"/>
    <property type="match status" value="1"/>
</dbReference>
<protein>
    <submittedName>
        <fullName evidence="2">AAA family ATPase</fullName>
    </submittedName>
</protein>
<feature type="domain" description="AAA" evidence="1">
    <location>
        <begin position="126"/>
        <end position="275"/>
    </location>
</feature>
<dbReference type="InterPro" id="IPR027417">
    <property type="entry name" value="P-loop_NTPase"/>
</dbReference>
<dbReference type="Gene3D" id="3.40.50.10850">
    <property type="entry name" value="Ntrc-like two-domain protein"/>
    <property type="match status" value="1"/>
</dbReference>
<dbReference type="RefSeq" id="WP_379564620.1">
    <property type="nucleotide sequence ID" value="NZ_JBHUMX010000045.1"/>
</dbReference>
<dbReference type="Gene3D" id="3.40.50.300">
    <property type="entry name" value="P-loop containing nucleotide triphosphate hydrolases"/>
    <property type="match status" value="1"/>
</dbReference>
<keyword evidence="3" id="KW-1185">Reference proteome</keyword>
<sequence length="378" mass="42718">MKKLRIVVLDDNTDYLESLSAFMRTSTETDQFIVTSFTKAANLRTYIQEGQQIDILLISTSLATADLPVKPETTVITLEDDEVKGKNEWNAIYRYQRLNQLVSSILAIYYEHNEVAGKLLSRSKQTKVIASYSASGGVGKTTIAVNLCKQLALTDAKVFYLNLELFNSTRLYFTSAEDQPSLQIFYYVKAESEQLRSKMEALKKYDAYSMVDYFDIEISADEMLEMNEKDVSTLVNGIVETGAYDYVVVDLDSSLHERNIAVLKEADHVIWTIVNDVQSQLKLKSFFAEEEKLVGKENIVKDKTLVLFNKHLGTSMPQIDSVEMSIDGYLPYIASWSTMQSSTEVLGNEQFTRELQAIIRDKIIANREGAAIGNREGN</sequence>
<dbReference type="PANTHER" id="PTHR43384">
    <property type="entry name" value="SEPTUM SITE-DETERMINING PROTEIN MIND HOMOLOG, CHLOROPLASTIC-RELATED"/>
    <property type="match status" value="1"/>
</dbReference>
<dbReference type="Proteomes" id="UP001597451">
    <property type="component" value="Unassembled WGS sequence"/>
</dbReference>
<gene>
    <name evidence="2" type="ORF">ACFSUN_19335</name>
</gene>
<accession>A0ABW5Q5W4</accession>
<organism evidence="2 3">
    <name type="scientific">Oceanobacillus kapialis</name>
    <dbReference type="NCBI Taxonomy" id="481353"/>
    <lineage>
        <taxon>Bacteria</taxon>
        <taxon>Bacillati</taxon>
        <taxon>Bacillota</taxon>
        <taxon>Bacilli</taxon>
        <taxon>Bacillales</taxon>
        <taxon>Bacillaceae</taxon>
        <taxon>Oceanobacillus</taxon>
    </lineage>
</organism>
<evidence type="ECO:0000313" key="3">
    <source>
        <dbReference type="Proteomes" id="UP001597451"/>
    </source>
</evidence>
<dbReference type="InterPro" id="IPR050625">
    <property type="entry name" value="ParA/MinD_ATPase"/>
</dbReference>